<feature type="compositionally biased region" description="Basic residues" evidence="3">
    <location>
        <begin position="380"/>
        <end position="390"/>
    </location>
</feature>
<feature type="region of interest" description="Disordered" evidence="3">
    <location>
        <begin position="380"/>
        <end position="399"/>
    </location>
</feature>
<dbReference type="PANTHER" id="PTHR24250:SF50">
    <property type="entry name" value="PEPTIDASE S1 DOMAIN-CONTAINING PROTEIN"/>
    <property type="match status" value="1"/>
</dbReference>
<reference evidence="6" key="1">
    <citation type="journal article" date="2016" name="Insect Biochem. Mol. Biol.">
        <title>Multifaceted biological insights from a draft genome sequence of the tobacco hornworm moth, Manduca sexta.</title>
        <authorList>
            <person name="Kanost M.R."/>
            <person name="Arrese E.L."/>
            <person name="Cao X."/>
            <person name="Chen Y.R."/>
            <person name="Chellapilla S."/>
            <person name="Goldsmith M.R."/>
            <person name="Grosse-Wilde E."/>
            <person name="Heckel D.G."/>
            <person name="Herndon N."/>
            <person name="Jiang H."/>
            <person name="Papanicolaou A."/>
            <person name="Qu J."/>
            <person name="Soulages J.L."/>
            <person name="Vogel H."/>
            <person name="Walters J."/>
            <person name="Waterhouse R.M."/>
            <person name="Ahn S.J."/>
            <person name="Almeida F.C."/>
            <person name="An C."/>
            <person name="Aqrawi P."/>
            <person name="Bretschneider A."/>
            <person name="Bryant W.B."/>
            <person name="Bucks S."/>
            <person name="Chao H."/>
            <person name="Chevignon G."/>
            <person name="Christen J.M."/>
            <person name="Clarke D.F."/>
            <person name="Dittmer N.T."/>
            <person name="Ferguson L.C.F."/>
            <person name="Garavelou S."/>
            <person name="Gordon K.H.J."/>
            <person name="Gunaratna R.T."/>
            <person name="Han Y."/>
            <person name="Hauser F."/>
            <person name="He Y."/>
            <person name="Heidel-Fischer H."/>
            <person name="Hirsh A."/>
            <person name="Hu Y."/>
            <person name="Jiang H."/>
            <person name="Kalra D."/>
            <person name="Klinner C."/>
            <person name="Konig C."/>
            <person name="Kovar C."/>
            <person name="Kroll A.R."/>
            <person name="Kuwar S.S."/>
            <person name="Lee S.L."/>
            <person name="Lehman R."/>
            <person name="Li K."/>
            <person name="Li Z."/>
            <person name="Liang H."/>
            <person name="Lovelace S."/>
            <person name="Lu Z."/>
            <person name="Mansfield J.H."/>
            <person name="McCulloch K.J."/>
            <person name="Mathew T."/>
            <person name="Morton B."/>
            <person name="Muzny D.M."/>
            <person name="Neunemann D."/>
            <person name="Ongeri F."/>
            <person name="Pauchet Y."/>
            <person name="Pu L.L."/>
            <person name="Pyrousis I."/>
            <person name="Rao X.J."/>
            <person name="Redding A."/>
            <person name="Roesel C."/>
            <person name="Sanchez-Gracia A."/>
            <person name="Schaack S."/>
            <person name="Shukla A."/>
            <person name="Tetreau G."/>
            <person name="Wang Y."/>
            <person name="Xiong G.H."/>
            <person name="Traut W."/>
            <person name="Walsh T.K."/>
            <person name="Worley K.C."/>
            <person name="Wu D."/>
            <person name="Wu W."/>
            <person name="Wu Y.Q."/>
            <person name="Zhang X."/>
            <person name="Zou Z."/>
            <person name="Zucker H."/>
            <person name="Briscoe A.D."/>
            <person name="Burmester T."/>
            <person name="Clem R.J."/>
            <person name="Feyereisen R."/>
            <person name="Grimmelikhuijzen C.J.P."/>
            <person name="Hamodrakas S.J."/>
            <person name="Hansson B.S."/>
            <person name="Huguet E."/>
            <person name="Jermiin L.S."/>
            <person name="Lan Q."/>
            <person name="Lehman H.K."/>
            <person name="Lorenzen M."/>
            <person name="Merzendorfer H."/>
            <person name="Michalopoulos I."/>
            <person name="Morton D.B."/>
            <person name="Muthukrishnan S."/>
            <person name="Oakeshott J.G."/>
            <person name="Palmer W."/>
            <person name="Park Y."/>
            <person name="Passarelli A.L."/>
            <person name="Rozas J."/>
            <person name="Schwartz L.M."/>
            <person name="Smith W."/>
            <person name="Southgate A."/>
            <person name="Vilcinskas A."/>
            <person name="Vogt R."/>
            <person name="Wang P."/>
            <person name="Werren J."/>
            <person name="Yu X.Q."/>
            <person name="Zhou J.J."/>
            <person name="Brown S.J."/>
            <person name="Scherer S.E."/>
            <person name="Richards S."/>
            <person name="Blissard G.W."/>
        </authorList>
    </citation>
    <scope>NUCLEOTIDE SEQUENCE</scope>
</reference>
<gene>
    <name evidence="6" type="ORF">O3G_MSEX002656</name>
</gene>
<feature type="chain" id="PRO_5038276364" description="Peptidase S1 domain-containing protein" evidence="4">
    <location>
        <begin position="20"/>
        <end position="399"/>
    </location>
</feature>
<dbReference type="Pfam" id="PF00089">
    <property type="entry name" value="Trypsin"/>
    <property type="match status" value="1"/>
</dbReference>
<dbReference type="InterPro" id="IPR001254">
    <property type="entry name" value="Trypsin_dom"/>
</dbReference>
<proteinExistence type="predicted"/>
<dbReference type="PROSITE" id="PS50240">
    <property type="entry name" value="TRYPSIN_DOM"/>
    <property type="match status" value="1"/>
</dbReference>
<keyword evidence="7" id="KW-1185">Reference proteome</keyword>
<accession>A0A921YPN3</accession>
<feature type="region of interest" description="Disordered" evidence="3">
    <location>
        <begin position="286"/>
        <end position="362"/>
    </location>
</feature>
<comment type="caution">
    <text evidence="6">The sequence shown here is derived from an EMBL/GenBank/DDBJ whole genome shotgun (WGS) entry which is preliminary data.</text>
</comment>
<evidence type="ECO:0000256" key="3">
    <source>
        <dbReference type="SAM" id="MobiDB-lite"/>
    </source>
</evidence>
<dbReference type="GO" id="GO:0004252">
    <property type="term" value="F:serine-type endopeptidase activity"/>
    <property type="evidence" value="ECO:0007669"/>
    <property type="project" value="InterPro"/>
</dbReference>
<dbReference type="PRINTS" id="PR00722">
    <property type="entry name" value="CHYMOTRYPSIN"/>
</dbReference>
<dbReference type="CDD" id="cd00190">
    <property type="entry name" value="Tryp_SPc"/>
    <property type="match status" value="1"/>
</dbReference>
<keyword evidence="2" id="KW-0645">Protease</keyword>
<protein>
    <recommendedName>
        <fullName evidence="5">Peptidase S1 domain-containing protein</fullName>
    </recommendedName>
</protein>
<feature type="signal peptide" evidence="4">
    <location>
        <begin position="1"/>
        <end position="19"/>
    </location>
</feature>
<evidence type="ECO:0000256" key="1">
    <source>
        <dbReference type="ARBA" id="ARBA00023157"/>
    </source>
</evidence>
<organism evidence="6 7">
    <name type="scientific">Manduca sexta</name>
    <name type="common">Tobacco hawkmoth</name>
    <name type="synonym">Tobacco hornworm</name>
    <dbReference type="NCBI Taxonomy" id="7130"/>
    <lineage>
        <taxon>Eukaryota</taxon>
        <taxon>Metazoa</taxon>
        <taxon>Ecdysozoa</taxon>
        <taxon>Arthropoda</taxon>
        <taxon>Hexapoda</taxon>
        <taxon>Insecta</taxon>
        <taxon>Pterygota</taxon>
        <taxon>Neoptera</taxon>
        <taxon>Endopterygota</taxon>
        <taxon>Lepidoptera</taxon>
        <taxon>Glossata</taxon>
        <taxon>Ditrysia</taxon>
        <taxon>Bombycoidea</taxon>
        <taxon>Sphingidae</taxon>
        <taxon>Sphinginae</taxon>
        <taxon>Sphingini</taxon>
        <taxon>Manduca</taxon>
    </lineage>
</organism>
<dbReference type="PANTHER" id="PTHR24250">
    <property type="entry name" value="CHYMOTRYPSIN-RELATED"/>
    <property type="match status" value="1"/>
</dbReference>
<feature type="compositionally biased region" description="Acidic residues" evidence="3">
    <location>
        <begin position="326"/>
        <end position="351"/>
    </location>
</feature>
<name>A0A921YPN3_MANSE</name>
<keyword evidence="2" id="KW-0720">Serine protease</keyword>
<dbReference type="InterPro" id="IPR001314">
    <property type="entry name" value="Peptidase_S1A"/>
</dbReference>
<dbReference type="GO" id="GO:0006508">
    <property type="term" value="P:proteolysis"/>
    <property type="evidence" value="ECO:0007669"/>
    <property type="project" value="UniProtKB-KW"/>
</dbReference>
<keyword evidence="1" id="KW-1015">Disulfide bond</keyword>
<evidence type="ECO:0000259" key="5">
    <source>
        <dbReference type="PROSITE" id="PS50240"/>
    </source>
</evidence>
<feature type="domain" description="Peptidase S1" evidence="5">
    <location>
        <begin position="43"/>
        <end position="283"/>
    </location>
</feature>
<evidence type="ECO:0000313" key="7">
    <source>
        <dbReference type="Proteomes" id="UP000791440"/>
    </source>
</evidence>
<keyword evidence="4" id="KW-0732">Signal</keyword>
<dbReference type="InterPro" id="IPR009003">
    <property type="entry name" value="Peptidase_S1_PA"/>
</dbReference>
<dbReference type="EMBL" id="JH668299">
    <property type="protein sequence ID" value="KAG6443107.1"/>
    <property type="molecule type" value="Genomic_DNA"/>
</dbReference>
<evidence type="ECO:0000313" key="6">
    <source>
        <dbReference type="EMBL" id="KAG6443108.1"/>
    </source>
</evidence>
<dbReference type="PROSITE" id="PS00134">
    <property type="entry name" value="TRYPSIN_HIS"/>
    <property type="match status" value="1"/>
</dbReference>
<dbReference type="Proteomes" id="UP000791440">
    <property type="component" value="Unassembled WGS sequence"/>
</dbReference>
<dbReference type="InterPro" id="IPR018114">
    <property type="entry name" value="TRYPSIN_HIS"/>
</dbReference>
<sequence length="399" mass="44355">MLWNTGLLLLVFVCGQALAEEIKPQFIEDALSKAQVQSSQSRIVSGWEAYPGQHPHQVNLRMVNGSGSVNGCGGSLVSRQWVLTAAHCTAGRITMVIRLGITNMTSPQHMMESNEWYNYPTFNDLTPTVVQTNDISLLKLPRRVEYTRLLQAIRIQSSADAHKEYQNEIMYASGHGRLWTKGASPEVLNWVYLRGVDQAFCRGTFPSVFNDNTICARWFNETSQSTCQGDSGGPLVHVNSEGVPILIGVTSFVAGGDFGCHSGFPAGFVRTGPFHSWYRRVTGLDFENLNEDDEEDDNVTEPPPESEEEEEEEDEEDPTTKPPAPESEEDTKEEEDIEEDSDDSSDSESDEGPSGSGIKKKVEVKVKVKVKVNKEIKIKKKAHIKKKHPSQARFFSALS</sequence>
<dbReference type="AlphaFoldDB" id="A0A921YPN3"/>
<evidence type="ECO:0000256" key="4">
    <source>
        <dbReference type="SAM" id="SignalP"/>
    </source>
</evidence>
<dbReference type="InterPro" id="IPR033116">
    <property type="entry name" value="TRYPSIN_SER"/>
</dbReference>
<dbReference type="InterPro" id="IPR043504">
    <property type="entry name" value="Peptidase_S1_PA_chymotrypsin"/>
</dbReference>
<dbReference type="SUPFAM" id="SSF50494">
    <property type="entry name" value="Trypsin-like serine proteases"/>
    <property type="match status" value="1"/>
</dbReference>
<keyword evidence="2" id="KW-0378">Hydrolase</keyword>
<dbReference type="SMART" id="SM00020">
    <property type="entry name" value="Tryp_SPc"/>
    <property type="match status" value="1"/>
</dbReference>
<reference evidence="6" key="2">
    <citation type="submission" date="2020-12" db="EMBL/GenBank/DDBJ databases">
        <authorList>
            <person name="Kanost M."/>
        </authorList>
    </citation>
    <scope>NUCLEOTIDE SEQUENCE</scope>
</reference>
<feature type="compositionally biased region" description="Acidic residues" evidence="3">
    <location>
        <begin position="288"/>
        <end position="317"/>
    </location>
</feature>
<dbReference type="Gene3D" id="2.40.10.10">
    <property type="entry name" value="Trypsin-like serine proteases"/>
    <property type="match status" value="1"/>
</dbReference>
<dbReference type="EMBL" id="JH668299">
    <property type="protein sequence ID" value="KAG6443108.1"/>
    <property type="molecule type" value="Genomic_DNA"/>
</dbReference>
<dbReference type="PROSITE" id="PS00135">
    <property type="entry name" value="TRYPSIN_SER"/>
    <property type="match status" value="1"/>
</dbReference>
<evidence type="ECO:0000256" key="2">
    <source>
        <dbReference type="RuleBase" id="RU363034"/>
    </source>
</evidence>